<dbReference type="InterPro" id="IPR050377">
    <property type="entry name" value="Radical_SAM_PqqE_MftC-like"/>
</dbReference>
<evidence type="ECO:0000256" key="4">
    <source>
        <dbReference type="ARBA" id="ARBA00023014"/>
    </source>
</evidence>
<feature type="domain" description="Radical SAM core" evidence="5">
    <location>
        <begin position="4"/>
        <end position="103"/>
    </location>
</feature>
<dbReference type="GO" id="GO:0003824">
    <property type="term" value="F:catalytic activity"/>
    <property type="evidence" value="ECO:0007669"/>
    <property type="project" value="InterPro"/>
</dbReference>
<dbReference type="Pfam" id="PF04055">
    <property type="entry name" value="Radical_SAM"/>
    <property type="match status" value="1"/>
</dbReference>
<evidence type="ECO:0000256" key="1">
    <source>
        <dbReference type="ARBA" id="ARBA00022691"/>
    </source>
</evidence>
<dbReference type="SUPFAM" id="SSF102114">
    <property type="entry name" value="Radical SAM enzymes"/>
    <property type="match status" value="1"/>
</dbReference>
<sequence>MTSVQFIGGEPTMHPDAEELVRHALDLGLRTEIYSNLVRVTDEWWELFQRHGVSVATSYYSDRAEQHSAMTGRRSHARTRANIEKALGLGIELRAGIVGDSGHIIDAARRDLESLGVTRIGADHVRPFGRGAREGRSDLANLCGQCGTGRASIGPNGEVSPCVFSGWLNVGNVQEVPLDAILSSAALAEANASIRSAVGAARARRADWGNCEPKQDCAPKNNCHPKQPCQPDTACRPRCTPNEECSPGPLSGCDPRN</sequence>
<proteinExistence type="predicted"/>
<accession>A0A0F7FTG5</accession>
<evidence type="ECO:0000256" key="3">
    <source>
        <dbReference type="ARBA" id="ARBA00023004"/>
    </source>
</evidence>
<dbReference type="GO" id="GO:0046872">
    <property type="term" value="F:metal ion binding"/>
    <property type="evidence" value="ECO:0007669"/>
    <property type="project" value="UniProtKB-KW"/>
</dbReference>
<protein>
    <submittedName>
        <fullName evidence="7">Radical SAM</fullName>
    </submittedName>
</protein>
<keyword evidence="3" id="KW-0408">Iron</keyword>
<evidence type="ECO:0000259" key="5">
    <source>
        <dbReference type="Pfam" id="PF04055"/>
    </source>
</evidence>
<gene>
    <name evidence="7" type="ORF">SXIM_19700</name>
</gene>
<keyword evidence="2" id="KW-0479">Metal-binding</keyword>
<dbReference type="PANTHER" id="PTHR11228:SF7">
    <property type="entry name" value="PQQA PEPTIDE CYCLASE"/>
    <property type="match status" value="1"/>
</dbReference>
<keyword evidence="1" id="KW-0949">S-adenosyl-L-methionine</keyword>
<evidence type="ECO:0000259" key="6">
    <source>
        <dbReference type="Pfam" id="PF13186"/>
    </source>
</evidence>
<dbReference type="KEGG" id="sxi:SXIM_19700"/>
<dbReference type="PATRIC" id="fig|408015.6.peg.1999"/>
<evidence type="ECO:0000313" key="7">
    <source>
        <dbReference type="EMBL" id="AKG43354.1"/>
    </source>
</evidence>
<evidence type="ECO:0000256" key="2">
    <source>
        <dbReference type="ARBA" id="ARBA00022723"/>
    </source>
</evidence>
<dbReference type="PANTHER" id="PTHR11228">
    <property type="entry name" value="RADICAL SAM DOMAIN PROTEIN"/>
    <property type="match status" value="1"/>
</dbReference>
<reference evidence="7" key="1">
    <citation type="submission" date="2019-08" db="EMBL/GenBank/DDBJ databases">
        <title>Complete genome sequence of a mangrove-derived Streptomyces xiamenensis.</title>
        <authorList>
            <person name="Xu J."/>
        </authorList>
    </citation>
    <scope>NUCLEOTIDE SEQUENCE</scope>
    <source>
        <strain evidence="7">318</strain>
    </source>
</reference>
<dbReference type="HOGENOM" id="CLU_080175_0_0_11"/>
<dbReference type="STRING" id="408015.SXIM_19700"/>
<dbReference type="EMBL" id="CP009922">
    <property type="protein sequence ID" value="AKG43354.1"/>
    <property type="molecule type" value="Genomic_DNA"/>
</dbReference>
<dbReference type="InterPro" id="IPR058240">
    <property type="entry name" value="rSAM_sf"/>
</dbReference>
<dbReference type="CDD" id="cd01335">
    <property type="entry name" value="Radical_SAM"/>
    <property type="match status" value="1"/>
</dbReference>
<dbReference type="InterPro" id="IPR023885">
    <property type="entry name" value="4Fe4S-binding_SPASM_dom"/>
</dbReference>
<dbReference type="InterPro" id="IPR007197">
    <property type="entry name" value="rSAM"/>
</dbReference>
<name>A0A0F7FTG5_9ACTN</name>
<dbReference type="AlphaFoldDB" id="A0A0F7FTG5"/>
<keyword evidence="8" id="KW-1185">Reference proteome</keyword>
<keyword evidence="4" id="KW-0411">Iron-sulfur</keyword>
<dbReference type="Proteomes" id="UP000034034">
    <property type="component" value="Chromosome"/>
</dbReference>
<dbReference type="Gene3D" id="3.20.20.70">
    <property type="entry name" value="Aldolase class I"/>
    <property type="match status" value="1"/>
</dbReference>
<dbReference type="Pfam" id="PF13186">
    <property type="entry name" value="SPASM"/>
    <property type="match status" value="1"/>
</dbReference>
<organism evidence="7 8">
    <name type="scientific">Streptomyces xiamenensis</name>
    <dbReference type="NCBI Taxonomy" id="408015"/>
    <lineage>
        <taxon>Bacteria</taxon>
        <taxon>Bacillati</taxon>
        <taxon>Actinomycetota</taxon>
        <taxon>Actinomycetes</taxon>
        <taxon>Kitasatosporales</taxon>
        <taxon>Streptomycetaceae</taxon>
        <taxon>Streptomyces</taxon>
    </lineage>
</organism>
<feature type="domain" description="4Fe4S-binding SPASM" evidence="6">
    <location>
        <begin position="143"/>
        <end position="201"/>
    </location>
</feature>
<evidence type="ECO:0000313" key="8">
    <source>
        <dbReference type="Proteomes" id="UP000034034"/>
    </source>
</evidence>
<dbReference type="InterPro" id="IPR013785">
    <property type="entry name" value="Aldolase_TIM"/>
</dbReference>
<dbReference type="GO" id="GO:0051536">
    <property type="term" value="F:iron-sulfur cluster binding"/>
    <property type="evidence" value="ECO:0007669"/>
    <property type="project" value="UniProtKB-KW"/>
</dbReference>